<reference evidence="1 2" key="1">
    <citation type="journal article" date="2020" name="BMC Genomics">
        <title>Intraspecific diversification of the crop wild relative Brassica cretica Lam. using demographic model selection.</title>
        <authorList>
            <person name="Kioukis A."/>
            <person name="Michalopoulou V.A."/>
            <person name="Briers L."/>
            <person name="Pirintsos S."/>
            <person name="Studholme D.J."/>
            <person name="Pavlidis P."/>
            <person name="Sarris P.F."/>
        </authorList>
    </citation>
    <scope>NUCLEOTIDE SEQUENCE [LARGE SCALE GENOMIC DNA]</scope>
    <source>
        <strain evidence="2">cv. PFS-1207/04</strain>
    </source>
</reference>
<gene>
    <name evidence="1" type="ORF">DY000_02054413</name>
</gene>
<name>A0ABQ7AA63_BRACR</name>
<proteinExistence type="predicted"/>
<sequence>MLFENRNTRVEGVCGEDGVELMSSGVSRWINRWMFHRWWLAAGVTSWLEAVVSRERWRPFSVSKGFPASRIIPLGPVRQRSTSPGRAVPGLDRTQYRFGVEKRQSSFRMGRESNPDVGCHHMSVLPLGLPRPDTAATLTNYVSRSTYCVLESAPAPVPPLITKSVT</sequence>
<evidence type="ECO:0000313" key="2">
    <source>
        <dbReference type="Proteomes" id="UP000266723"/>
    </source>
</evidence>
<dbReference type="Proteomes" id="UP000266723">
    <property type="component" value="Unassembled WGS sequence"/>
</dbReference>
<protein>
    <submittedName>
        <fullName evidence="1">Uncharacterized protein</fullName>
    </submittedName>
</protein>
<dbReference type="EMBL" id="QGKV02002055">
    <property type="protein sequence ID" value="KAF3494592.1"/>
    <property type="molecule type" value="Genomic_DNA"/>
</dbReference>
<evidence type="ECO:0000313" key="1">
    <source>
        <dbReference type="EMBL" id="KAF3494592.1"/>
    </source>
</evidence>
<organism evidence="1 2">
    <name type="scientific">Brassica cretica</name>
    <name type="common">Mustard</name>
    <dbReference type="NCBI Taxonomy" id="69181"/>
    <lineage>
        <taxon>Eukaryota</taxon>
        <taxon>Viridiplantae</taxon>
        <taxon>Streptophyta</taxon>
        <taxon>Embryophyta</taxon>
        <taxon>Tracheophyta</taxon>
        <taxon>Spermatophyta</taxon>
        <taxon>Magnoliopsida</taxon>
        <taxon>eudicotyledons</taxon>
        <taxon>Gunneridae</taxon>
        <taxon>Pentapetalae</taxon>
        <taxon>rosids</taxon>
        <taxon>malvids</taxon>
        <taxon>Brassicales</taxon>
        <taxon>Brassicaceae</taxon>
        <taxon>Brassiceae</taxon>
        <taxon>Brassica</taxon>
    </lineage>
</organism>
<comment type="caution">
    <text evidence="1">The sequence shown here is derived from an EMBL/GenBank/DDBJ whole genome shotgun (WGS) entry which is preliminary data.</text>
</comment>
<keyword evidence="2" id="KW-1185">Reference proteome</keyword>
<accession>A0ABQ7AA63</accession>